<dbReference type="Proteomes" id="UP001214521">
    <property type="component" value="Unassembled WGS sequence"/>
</dbReference>
<dbReference type="Gene3D" id="3.40.50.300">
    <property type="entry name" value="P-loop containing nucleotide triphosphate hydrolases"/>
    <property type="match status" value="2"/>
</dbReference>
<dbReference type="Pfam" id="PF10412">
    <property type="entry name" value="TrwB_AAD_bind"/>
    <property type="match status" value="1"/>
</dbReference>
<dbReference type="InterPro" id="IPR051539">
    <property type="entry name" value="T4SS-coupling_protein"/>
</dbReference>
<gene>
    <name evidence="9" type="ORF">QEK83_000138</name>
</gene>
<feature type="transmembrane region" description="Helical" evidence="7">
    <location>
        <begin position="27"/>
        <end position="46"/>
    </location>
</feature>
<dbReference type="CDD" id="cd01127">
    <property type="entry name" value="TrwB_TraG_TraD_VirD4"/>
    <property type="match status" value="1"/>
</dbReference>
<keyword evidence="2" id="KW-1003">Cell membrane</keyword>
<keyword evidence="5 7" id="KW-0472">Membrane</keyword>
<accession>A0AAI9FY76</accession>
<evidence type="ECO:0000256" key="6">
    <source>
        <dbReference type="SAM" id="MobiDB-lite"/>
    </source>
</evidence>
<dbReference type="PANTHER" id="PTHR37937">
    <property type="entry name" value="CONJUGATIVE TRANSFER: DNA TRANSPORT"/>
    <property type="match status" value="1"/>
</dbReference>
<feature type="compositionally biased region" description="Basic and acidic residues" evidence="6">
    <location>
        <begin position="591"/>
        <end position="604"/>
    </location>
</feature>
<name>A0AAI9FY76_STEMA</name>
<organism evidence="9 10">
    <name type="scientific">Stenotrophomonas maltophilia</name>
    <name type="common">Pseudomonas maltophilia</name>
    <name type="synonym">Xanthomonas maltophilia</name>
    <dbReference type="NCBI Taxonomy" id="40324"/>
    <lineage>
        <taxon>Bacteria</taxon>
        <taxon>Pseudomonadati</taxon>
        <taxon>Pseudomonadota</taxon>
        <taxon>Gammaproteobacteria</taxon>
        <taxon>Lysobacterales</taxon>
        <taxon>Lysobacteraceae</taxon>
        <taxon>Stenotrophomonas</taxon>
        <taxon>Stenotrophomonas maltophilia group</taxon>
    </lineage>
</organism>
<feature type="transmembrane region" description="Helical" evidence="7">
    <location>
        <begin position="97"/>
        <end position="115"/>
    </location>
</feature>
<dbReference type="SUPFAM" id="SSF52540">
    <property type="entry name" value="P-loop containing nucleoside triphosphate hydrolases"/>
    <property type="match status" value="1"/>
</dbReference>
<sequence>MSKIYDAFGPVGKHVAPHTLVRRWDTALAFALGVFVFTYAALIWLVRLMGDPTQVPYMLHLIVGASSTLHYLTLGIFSPDNTSTEILALTNAKIATYVSFVVAMLCGGIALRIGLVPRRNMYVLDGPQLRQGKDAEKLARQITKKEVGNATNTLALHPLLRLAQTTLNRHILIYGSVGSGKTEFLKRLLQQIMRMRKKLFLYDVKGDFTSFGDFGASDSEPQTRWAKRFKKAVVNTVVPRPIILSPYDKRGYVWDVACDIHTSMQVEEFARSMIADNPGETNPFFTNAARMIFVGSVRTLIANKPRQWNFTDLNEQLNKTAAQMQPDILANYAKAFSLIENAESQTTSNVMSTVMSNMQAVEYLAQAWPVVTKRRFSITEWASDSYRGRKAVIVQGGGMELLTSAYISSLINTLVGEVISPIMTENKDRGIYIVLDELTSAGRLNIMPLIDKGRSKGVTFIAAIQELGQLAKVYSQEDAKILPTIVGTHVICQLQMSETRKHVAEMFGTNVTASLAHDPQANVHQDGRQVVFEHQLTNELGPRSLKKGFEVRAIVAVAGYDPMLLAFPGFPLEVKRPGQVPAKWMTEAAAVKKDDAPLEPREEAPSGGRTHSVMTQEEIYDLFR</sequence>
<dbReference type="AlphaFoldDB" id="A0AAI9FY76"/>
<proteinExistence type="predicted"/>
<evidence type="ECO:0000256" key="7">
    <source>
        <dbReference type="SAM" id="Phobius"/>
    </source>
</evidence>
<evidence type="ECO:0000259" key="8">
    <source>
        <dbReference type="Pfam" id="PF10412"/>
    </source>
</evidence>
<evidence type="ECO:0000313" key="10">
    <source>
        <dbReference type="Proteomes" id="UP001214521"/>
    </source>
</evidence>
<dbReference type="CDD" id="cd00009">
    <property type="entry name" value="AAA"/>
    <property type="match status" value="1"/>
</dbReference>
<feature type="region of interest" description="Disordered" evidence="6">
    <location>
        <begin position="591"/>
        <end position="612"/>
    </location>
</feature>
<reference evidence="9" key="1">
    <citation type="submission" date="2022-07" db="EMBL/GenBank/DDBJ databases">
        <authorList>
            <consortium name="Clinical and Environmental Microbiology Branch: Whole genome sequencing antimicrobial resistance pathogens in the healthcare setting"/>
        </authorList>
    </citation>
    <scope>NUCLEOTIDE SEQUENCE</scope>
    <source>
        <strain evidence="9">Stenotrophomonas_maltophilia_2021CK-00905</strain>
    </source>
</reference>
<evidence type="ECO:0000256" key="3">
    <source>
        <dbReference type="ARBA" id="ARBA00022692"/>
    </source>
</evidence>
<keyword evidence="4 7" id="KW-1133">Transmembrane helix</keyword>
<dbReference type="InterPro" id="IPR019476">
    <property type="entry name" value="T4SS_TraD_DNA-bd"/>
</dbReference>
<protein>
    <submittedName>
        <fullName evidence="9">DUF853 family protein</fullName>
    </submittedName>
</protein>
<comment type="subcellular location">
    <subcellularLocation>
        <location evidence="1">Cell membrane</location>
        <topology evidence="1">Multi-pass membrane protein</topology>
    </subcellularLocation>
</comment>
<dbReference type="EMBL" id="ABLOMU010000001">
    <property type="protein sequence ID" value="EKT4439545.1"/>
    <property type="molecule type" value="Genomic_DNA"/>
</dbReference>
<evidence type="ECO:0000256" key="5">
    <source>
        <dbReference type="ARBA" id="ARBA00023136"/>
    </source>
</evidence>
<evidence type="ECO:0000256" key="4">
    <source>
        <dbReference type="ARBA" id="ARBA00022989"/>
    </source>
</evidence>
<feature type="domain" description="Type IV secretion system coupling protein TraD DNA-binding" evidence="8">
    <location>
        <begin position="162"/>
        <end position="510"/>
    </location>
</feature>
<dbReference type="InterPro" id="IPR027417">
    <property type="entry name" value="P-loop_NTPase"/>
</dbReference>
<comment type="caution">
    <text evidence="9">The sequence shown here is derived from an EMBL/GenBank/DDBJ whole genome shotgun (WGS) entry which is preliminary data.</text>
</comment>
<dbReference type="GO" id="GO:0005886">
    <property type="term" value="C:plasma membrane"/>
    <property type="evidence" value="ECO:0007669"/>
    <property type="project" value="UniProtKB-SubCell"/>
</dbReference>
<feature type="transmembrane region" description="Helical" evidence="7">
    <location>
        <begin position="58"/>
        <end position="77"/>
    </location>
</feature>
<evidence type="ECO:0000256" key="1">
    <source>
        <dbReference type="ARBA" id="ARBA00004651"/>
    </source>
</evidence>
<keyword evidence="3 7" id="KW-0812">Transmembrane</keyword>
<evidence type="ECO:0000313" key="9">
    <source>
        <dbReference type="EMBL" id="EKT4439545.1"/>
    </source>
</evidence>
<evidence type="ECO:0000256" key="2">
    <source>
        <dbReference type="ARBA" id="ARBA00022475"/>
    </source>
</evidence>
<dbReference type="PANTHER" id="PTHR37937:SF1">
    <property type="entry name" value="CONJUGATIVE TRANSFER: DNA TRANSPORT"/>
    <property type="match status" value="1"/>
</dbReference>